<sequence length="57" mass="6697">MQLTSNQYINDIKHILLSARQKAYQAVNSAMVEAYWKIGERIVQEEKNMVKDQNEKV</sequence>
<name>A0A378NCA5_MANHA</name>
<proteinExistence type="predicted"/>
<dbReference type="Proteomes" id="UP000254031">
    <property type="component" value="Unassembled WGS sequence"/>
</dbReference>
<dbReference type="GeneID" id="67370150"/>
<evidence type="ECO:0000313" key="4">
    <source>
        <dbReference type="Proteomes" id="UP000254031"/>
    </source>
</evidence>
<dbReference type="RefSeq" id="WP_226318173.1">
    <property type="nucleotide sequence ID" value="NZ_CP011098.1"/>
</dbReference>
<evidence type="ECO:0000313" key="2">
    <source>
        <dbReference type="EMBL" id="STY66103.1"/>
    </source>
</evidence>
<protein>
    <submittedName>
        <fullName evidence="2">Uncharacterized conserved protein</fullName>
    </submittedName>
</protein>
<feature type="domain" description="YhcG N-terminal" evidence="1">
    <location>
        <begin position="11"/>
        <end position="48"/>
    </location>
</feature>
<reference evidence="2 4" key="1">
    <citation type="submission" date="2018-06" db="EMBL/GenBank/DDBJ databases">
        <authorList>
            <consortium name="Pathogen Informatics"/>
            <person name="Doyle S."/>
        </authorList>
    </citation>
    <scope>NUCLEOTIDE SEQUENCE [LARGE SCALE GENOMIC DNA]</scope>
    <source>
        <strain evidence="2 4">NCTC9380</strain>
    </source>
</reference>
<evidence type="ECO:0000259" key="1">
    <source>
        <dbReference type="Pfam" id="PF17761"/>
    </source>
</evidence>
<dbReference type="AlphaFoldDB" id="A0A378NCA5"/>
<dbReference type="EMBL" id="UGPL01000006">
    <property type="protein sequence ID" value="STY66103.1"/>
    <property type="molecule type" value="Genomic_DNA"/>
</dbReference>
<reference evidence="3" key="2">
    <citation type="submission" date="2018-12" db="EMBL/GenBank/DDBJ databases">
        <authorList>
            <consortium name="Pathogen Informatics"/>
        </authorList>
    </citation>
    <scope>NUCLEOTIDE SEQUENCE [LARGE SCALE GENOMIC DNA]</scope>
    <source>
        <strain evidence="3">NCTC10643</strain>
    </source>
</reference>
<dbReference type="Proteomes" id="UP000271188">
    <property type="component" value="Chromosome"/>
</dbReference>
<gene>
    <name evidence="3" type="ORF">NCTC10643_00792</name>
    <name evidence="2" type="ORF">NCTC9380_01384</name>
</gene>
<evidence type="ECO:0000313" key="3">
    <source>
        <dbReference type="EMBL" id="VEI76293.1"/>
    </source>
</evidence>
<accession>A0A378NCA5</accession>
<dbReference type="InterPro" id="IPR041527">
    <property type="entry name" value="YhcG_N"/>
</dbReference>
<dbReference type="Pfam" id="PF17761">
    <property type="entry name" value="DUF1016_N"/>
    <property type="match status" value="1"/>
</dbReference>
<organism evidence="2 4">
    <name type="scientific">Mannheimia haemolytica</name>
    <name type="common">Pasteurella haemolytica</name>
    <dbReference type="NCBI Taxonomy" id="75985"/>
    <lineage>
        <taxon>Bacteria</taxon>
        <taxon>Pseudomonadati</taxon>
        <taxon>Pseudomonadota</taxon>
        <taxon>Gammaproteobacteria</taxon>
        <taxon>Pasteurellales</taxon>
        <taxon>Pasteurellaceae</taxon>
        <taxon>Mannheimia</taxon>
    </lineage>
</organism>
<dbReference type="EMBL" id="LR134495">
    <property type="protein sequence ID" value="VEI76293.1"/>
    <property type="molecule type" value="Genomic_DNA"/>
</dbReference>